<sequence length="58" mass="6840">MVLCDGEIQTNCVEKCQFKSKVREIEIRFISFRLNFALPEFDPRKMSGIKLTIIFLNE</sequence>
<evidence type="ECO:0000313" key="3">
    <source>
        <dbReference type="Proteomes" id="UP000002051"/>
    </source>
</evidence>
<evidence type="ECO:0000313" key="2">
    <source>
        <dbReference type="EnsemblPlants" id="KEH27705"/>
    </source>
</evidence>
<gene>
    <name evidence="1" type="ordered locus">MTR_5g029915</name>
</gene>
<dbReference type="EnsemblPlants" id="KEH27705">
    <property type="protein sequence ID" value="KEH27705"/>
    <property type="gene ID" value="MTR_5g029915"/>
</dbReference>
<keyword evidence="3" id="KW-1185">Reference proteome</keyword>
<reference evidence="1 3" key="2">
    <citation type="journal article" date="2014" name="BMC Genomics">
        <title>An improved genome release (version Mt4.0) for the model legume Medicago truncatula.</title>
        <authorList>
            <person name="Tang H."/>
            <person name="Krishnakumar V."/>
            <person name="Bidwell S."/>
            <person name="Rosen B."/>
            <person name="Chan A."/>
            <person name="Zhou S."/>
            <person name="Gentzbittel L."/>
            <person name="Childs K.L."/>
            <person name="Yandell M."/>
            <person name="Gundlach H."/>
            <person name="Mayer K.F."/>
            <person name="Schwartz D.C."/>
            <person name="Town C.D."/>
        </authorList>
    </citation>
    <scope>GENOME REANNOTATION</scope>
    <source>
        <strain evidence="1">A17</strain>
        <strain evidence="2 3">cv. Jemalong A17</strain>
    </source>
</reference>
<name>A0A072UPC9_MEDTR</name>
<dbReference type="AlphaFoldDB" id="A0A072UPC9"/>
<dbReference type="HOGENOM" id="CLU_2982087_0_0_1"/>
<proteinExistence type="predicted"/>
<dbReference type="Proteomes" id="UP000002051">
    <property type="component" value="Chromosome 5"/>
</dbReference>
<evidence type="ECO:0000313" key="1">
    <source>
        <dbReference type="EMBL" id="KEH27705.1"/>
    </source>
</evidence>
<accession>A0A072UPC9</accession>
<organism evidence="1 3">
    <name type="scientific">Medicago truncatula</name>
    <name type="common">Barrel medic</name>
    <name type="synonym">Medicago tribuloides</name>
    <dbReference type="NCBI Taxonomy" id="3880"/>
    <lineage>
        <taxon>Eukaryota</taxon>
        <taxon>Viridiplantae</taxon>
        <taxon>Streptophyta</taxon>
        <taxon>Embryophyta</taxon>
        <taxon>Tracheophyta</taxon>
        <taxon>Spermatophyta</taxon>
        <taxon>Magnoliopsida</taxon>
        <taxon>eudicotyledons</taxon>
        <taxon>Gunneridae</taxon>
        <taxon>Pentapetalae</taxon>
        <taxon>rosids</taxon>
        <taxon>fabids</taxon>
        <taxon>Fabales</taxon>
        <taxon>Fabaceae</taxon>
        <taxon>Papilionoideae</taxon>
        <taxon>50 kb inversion clade</taxon>
        <taxon>NPAAA clade</taxon>
        <taxon>Hologalegina</taxon>
        <taxon>IRL clade</taxon>
        <taxon>Trifolieae</taxon>
        <taxon>Medicago</taxon>
    </lineage>
</organism>
<reference evidence="2" key="3">
    <citation type="submission" date="2015-04" db="UniProtKB">
        <authorList>
            <consortium name="EnsemblPlants"/>
        </authorList>
    </citation>
    <scope>IDENTIFICATION</scope>
    <source>
        <strain evidence="2">cv. Jemalong A17</strain>
    </source>
</reference>
<reference evidence="1 3" key="1">
    <citation type="journal article" date="2011" name="Nature">
        <title>The Medicago genome provides insight into the evolution of rhizobial symbioses.</title>
        <authorList>
            <person name="Young N.D."/>
            <person name="Debelle F."/>
            <person name="Oldroyd G.E."/>
            <person name="Geurts R."/>
            <person name="Cannon S.B."/>
            <person name="Udvardi M.K."/>
            <person name="Benedito V.A."/>
            <person name="Mayer K.F."/>
            <person name="Gouzy J."/>
            <person name="Schoof H."/>
            <person name="Van de Peer Y."/>
            <person name="Proost S."/>
            <person name="Cook D.R."/>
            <person name="Meyers B.C."/>
            <person name="Spannagl M."/>
            <person name="Cheung F."/>
            <person name="De Mita S."/>
            <person name="Krishnakumar V."/>
            <person name="Gundlach H."/>
            <person name="Zhou S."/>
            <person name="Mudge J."/>
            <person name="Bharti A.K."/>
            <person name="Murray J.D."/>
            <person name="Naoumkina M.A."/>
            <person name="Rosen B."/>
            <person name="Silverstein K.A."/>
            <person name="Tang H."/>
            <person name="Rombauts S."/>
            <person name="Zhao P.X."/>
            <person name="Zhou P."/>
            <person name="Barbe V."/>
            <person name="Bardou P."/>
            <person name="Bechner M."/>
            <person name="Bellec A."/>
            <person name="Berger A."/>
            <person name="Berges H."/>
            <person name="Bidwell S."/>
            <person name="Bisseling T."/>
            <person name="Choisne N."/>
            <person name="Couloux A."/>
            <person name="Denny R."/>
            <person name="Deshpande S."/>
            <person name="Dai X."/>
            <person name="Doyle J.J."/>
            <person name="Dudez A.M."/>
            <person name="Farmer A.D."/>
            <person name="Fouteau S."/>
            <person name="Franken C."/>
            <person name="Gibelin C."/>
            <person name="Gish J."/>
            <person name="Goldstein S."/>
            <person name="Gonzalez A.J."/>
            <person name="Green P.J."/>
            <person name="Hallab A."/>
            <person name="Hartog M."/>
            <person name="Hua A."/>
            <person name="Humphray S.J."/>
            <person name="Jeong D.H."/>
            <person name="Jing Y."/>
            <person name="Jocker A."/>
            <person name="Kenton S.M."/>
            <person name="Kim D.J."/>
            <person name="Klee K."/>
            <person name="Lai H."/>
            <person name="Lang C."/>
            <person name="Lin S."/>
            <person name="Macmil S.L."/>
            <person name="Magdelenat G."/>
            <person name="Matthews L."/>
            <person name="McCorrison J."/>
            <person name="Monaghan E.L."/>
            <person name="Mun J.H."/>
            <person name="Najar F.Z."/>
            <person name="Nicholson C."/>
            <person name="Noirot C."/>
            <person name="O'Bleness M."/>
            <person name="Paule C.R."/>
            <person name="Poulain J."/>
            <person name="Prion F."/>
            <person name="Qin B."/>
            <person name="Qu C."/>
            <person name="Retzel E.F."/>
            <person name="Riddle C."/>
            <person name="Sallet E."/>
            <person name="Samain S."/>
            <person name="Samson N."/>
            <person name="Sanders I."/>
            <person name="Saurat O."/>
            <person name="Scarpelli C."/>
            <person name="Schiex T."/>
            <person name="Segurens B."/>
            <person name="Severin A.J."/>
            <person name="Sherrier D.J."/>
            <person name="Shi R."/>
            <person name="Sims S."/>
            <person name="Singer S.R."/>
            <person name="Sinharoy S."/>
            <person name="Sterck L."/>
            <person name="Viollet A."/>
            <person name="Wang B.B."/>
            <person name="Wang K."/>
            <person name="Wang M."/>
            <person name="Wang X."/>
            <person name="Warfsmann J."/>
            <person name="Weissenbach J."/>
            <person name="White D.D."/>
            <person name="White J.D."/>
            <person name="Wiley G.B."/>
            <person name="Wincker P."/>
            <person name="Xing Y."/>
            <person name="Yang L."/>
            <person name="Yao Z."/>
            <person name="Ying F."/>
            <person name="Zhai J."/>
            <person name="Zhou L."/>
            <person name="Zuber A."/>
            <person name="Denarie J."/>
            <person name="Dixon R.A."/>
            <person name="May G.D."/>
            <person name="Schwartz D.C."/>
            <person name="Rogers J."/>
            <person name="Quetier F."/>
            <person name="Town C.D."/>
            <person name="Roe B.A."/>
        </authorList>
    </citation>
    <scope>NUCLEOTIDE SEQUENCE [LARGE SCALE GENOMIC DNA]</scope>
    <source>
        <strain evidence="1">A17</strain>
        <strain evidence="2 3">cv. Jemalong A17</strain>
    </source>
</reference>
<protein>
    <submittedName>
        <fullName evidence="1 2">Uncharacterized protein</fullName>
    </submittedName>
</protein>
<dbReference type="EMBL" id="CM001221">
    <property type="protein sequence ID" value="KEH27705.1"/>
    <property type="molecule type" value="Genomic_DNA"/>
</dbReference>